<evidence type="ECO:0000313" key="3">
    <source>
        <dbReference type="EMBL" id="MFC4665661.1"/>
    </source>
</evidence>
<accession>A0ABV9K7S3</accession>
<dbReference type="Proteomes" id="UP001596020">
    <property type="component" value="Unassembled WGS sequence"/>
</dbReference>
<keyword evidence="2" id="KW-1133">Transmembrane helix</keyword>
<comment type="caution">
    <text evidence="3">The sequence shown here is derived from an EMBL/GenBank/DDBJ whole genome shotgun (WGS) entry which is preliminary data.</text>
</comment>
<dbReference type="Gene3D" id="1.25.40.10">
    <property type="entry name" value="Tetratricopeptide repeat domain"/>
    <property type="match status" value="1"/>
</dbReference>
<keyword evidence="1" id="KW-0802">TPR repeat</keyword>
<keyword evidence="4" id="KW-1185">Reference proteome</keyword>
<feature type="repeat" description="TPR" evidence="1">
    <location>
        <begin position="137"/>
        <end position="170"/>
    </location>
</feature>
<dbReference type="EMBL" id="JBHSGO010000083">
    <property type="protein sequence ID" value="MFC4665661.1"/>
    <property type="molecule type" value="Genomic_DNA"/>
</dbReference>
<protein>
    <submittedName>
        <fullName evidence="3">Tol-pal system YbgF family protein</fullName>
    </submittedName>
</protein>
<sequence>MSKKTNQQENAMEEIASKSERFVEKNVSKILTVVLIIIVLVAGIFAYFQFVKKPKAQKALSESYVAEDLFINGEDSAALYGQNGHKGLLAIAKEYSSTETGNLSHAYAGICFYDMGKYQEALEELKKFSADESVVAPSIERLIGDCYVQLKKPEEAVKAFEKAAKDADNDAISPLCLVKAGHVYETLKQYDKALNCYKQIKDKYYTAPEAETVDADIMRVEAQIKK</sequence>
<dbReference type="Pfam" id="PF12895">
    <property type="entry name" value="ANAPC3"/>
    <property type="match status" value="1"/>
</dbReference>
<gene>
    <name evidence="3" type="ORF">ACFO3G_03410</name>
</gene>
<dbReference type="InterPro" id="IPR019734">
    <property type="entry name" value="TPR_rpt"/>
</dbReference>
<proteinExistence type="predicted"/>
<dbReference type="InterPro" id="IPR011990">
    <property type="entry name" value="TPR-like_helical_dom_sf"/>
</dbReference>
<name>A0ABV9K7S3_9PORP</name>
<evidence type="ECO:0000256" key="1">
    <source>
        <dbReference type="PROSITE-ProRule" id="PRU00339"/>
    </source>
</evidence>
<keyword evidence="2" id="KW-0472">Membrane</keyword>
<dbReference type="SMART" id="SM00028">
    <property type="entry name" value="TPR"/>
    <property type="match status" value="2"/>
</dbReference>
<feature type="transmembrane region" description="Helical" evidence="2">
    <location>
        <begin position="30"/>
        <end position="48"/>
    </location>
</feature>
<dbReference type="SUPFAM" id="SSF48452">
    <property type="entry name" value="TPR-like"/>
    <property type="match status" value="1"/>
</dbReference>
<organism evidence="3 4">
    <name type="scientific">Falsiporphyromonas endometrii</name>
    <dbReference type="NCBI Taxonomy" id="1387297"/>
    <lineage>
        <taxon>Bacteria</taxon>
        <taxon>Pseudomonadati</taxon>
        <taxon>Bacteroidota</taxon>
        <taxon>Bacteroidia</taxon>
        <taxon>Bacteroidales</taxon>
        <taxon>Porphyromonadaceae</taxon>
        <taxon>Falsiporphyromonas</taxon>
    </lineage>
</organism>
<keyword evidence="2" id="KW-0812">Transmembrane</keyword>
<reference evidence="4" key="1">
    <citation type="journal article" date="2019" name="Int. J. Syst. Evol. Microbiol.">
        <title>The Global Catalogue of Microorganisms (GCM) 10K type strain sequencing project: providing services to taxonomists for standard genome sequencing and annotation.</title>
        <authorList>
            <consortium name="The Broad Institute Genomics Platform"/>
            <consortium name="The Broad Institute Genome Sequencing Center for Infectious Disease"/>
            <person name="Wu L."/>
            <person name="Ma J."/>
        </authorList>
    </citation>
    <scope>NUCLEOTIDE SEQUENCE [LARGE SCALE GENOMIC DNA]</scope>
    <source>
        <strain evidence="4">CGMCC 4.7357</strain>
    </source>
</reference>
<evidence type="ECO:0000313" key="4">
    <source>
        <dbReference type="Proteomes" id="UP001596020"/>
    </source>
</evidence>
<evidence type="ECO:0000256" key="2">
    <source>
        <dbReference type="SAM" id="Phobius"/>
    </source>
</evidence>
<dbReference type="PROSITE" id="PS50005">
    <property type="entry name" value="TPR"/>
    <property type="match status" value="1"/>
</dbReference>
<dbReference type="RefSeq" id="WP_380077994.1">
    <property type="nucleotide sequence ID" value="NZ_JBHSGO010000083.1"/>
</dbReference>
<dbReference type="Pfam" id="PF13181">
    <property type="entry name" value="TPR_8"/>
    <property type="match status" value="1"/>
</dbReference>